<feature type="compositionally biased region" description="Polar residues" evidence="1">
    <location>
        <begin position="14"/>
        <end position="28"/>
    </location>
</feature>
<organism evidence="2 3">
    <name type="scientific">Stylosanthes scabra</name>
    <dbReference type="NCBI Taxonomy" id="79078"/>
    <lineage>
        <taxon>Eukaryota</taxon>
        <taxon>Viridiplantae</taxon>
        <taxon>Streptophyta</taxon>
        <taxon>Embryophyta</taxon>
        <taxon>Tracheophyta</taxon>
        <taxon>Spermatophyta</taxon>
        <taxon>Magnoliopsida</taxon>
        <taxon>eudicotyledons</taxon>
        <taxon>Gunneridae</taxon>
        <taxon>Pentapetalae</taxon>
        <taxon>rosids</taxon>
        <taxon>fabids</taxon>
        <taxon>Fabales</taxon>
        <taxon>Fabaceae</taxon>
        <taxon>Papilionoideae</taxon>
        <taxon>50 kb inversion clade</taxon>
        <taxon>dalbergioids sensu lato</taxon>
        <taxon>Dalbergieae</taxon>
        <taxon>Pterocarpus clade</taxon>
        <taxon>Stylosanthes</taxon>
    </lineage>
</organism>
<reference evidence="2 3" key="1">
    <citation type="journal article" date="2023" name="Plants (Basel)">
        <title>Bridging the Gap: Combining Genomics and Transcriptomics Approaches to Understand Stylosanthes scabra, an Orphan Legume from the Brazilian Caatinga.</title>
        <authorList>
            <person name="Ferreira-Neto J.R.C."/>
            <person name="da Silva M.D."/>
            <person name="Binneck E."/>
            <person name="de Melo N.F."/>
            <person name="da Silva R.H."/>
            <person name="de Melo A.L.T.M."/>
            <person name="Pandolfi V."/>
            <person name="Bustamante F.O."/>
            <person name="Brasileiro-Vidal A.C."/>
            <person name="Benko-Iseppon A.M."/>
        </authorList>
    </citation>
    <scope>NUCLEOTIDE SEQUENCE [LARGE SCALE GENOMIC DNA]</scope>
    <source>
        <tissue evidence="2">Leaves</tissue>
    </source>
</reference>
<evidence type="ECO:0000313" key="2">
    <source>
        <dbReference type="EMBL" id="MED6149201.1"/>
    </source>
</evidence>
<name>A0ABU6TLS5_9FABA</name>
<evidence type="ECO:0000313" key="3">
    <source>
        <dbReference type="Proteomes" id="UP001341840"/>
    </source>
</evidence>
<dbReference type="EMBL" id="JASCZI010091151">
    <property type="protein sequence ID" value="MED6149201.1"/>
    <property type="molecule type" value="Genomic_DNA"/>
</dbReference>
<feature type="region of interest" description="Disordered" evidence="1">
    <location>
        <begin position="1"/>
        <end position="33"/>
    </location>
</feature>
<proteinExistence type="predicted"/>
<dbReference type="Proteomes" id="UP001341840">
    <property type="component" value="Unassembled WGS sequence"/>
</dbReference>
<evidence type="ECO:0000256" key="1">
    <source>
        <dbReference type="SAM" id="MobiDB-lite"/>
    </source>
</evidence>
<gene>
    <name evidence="2" type="ORF">PIB30_060224</name>
</gene>
<keyword evidence="3" id="KW-1185">Reference proteome</keyword>
<protein>
    <submittedName>
        <fullName evidence="2">Uncharacterized protein</fullName>
    </submittedName>
</protein>
<comment type="caution">
    <text evidence="2">The sequence shown here is derived from an EMBL/GenBank/DDBJ whole genome shotgun (WGS) entry which is preliminary data.</text>
</comment>
<sequence length="258" mass="27500">MIQKAKKNLDPKIQANSANLDPEIQNSEAEFDEGDAATIQNVTKFTDLTTIPNPAPEIQATVQRPEIIASKIHNIQEDEDEYDGRSIYLGCDDRSATIVVQRPPPEPPDLNSDAVTGVHSGAEDGAVAKGNVDITEVEPAVVENDVDDKSKSSTEVGASVKEKRRRFVARVEGAPSVTGGGLRALGFCYVSPIVAKPPLLIAADGLRTDGAVATTGGWLIVATQNMAAELNGDQGASWKVANEWKKGETVPLEMLQQS</sequence>
<accession>A0ABU6TLS5</accession>